<dbReference type="RefSeq" id="XP_064668453.1">
    <property type="nucleotide sequence ID" value="XM_064817890.1"/>
</dbReference>
<organism evidence="4 5">
    <name type="scientific">Canariomyces notabilis</name>
    <dbReference type="NCBI Taxonomy" id="2074819"/>
    <lineage>
        <taxon>Eukaryota</taxon>
        <taxon>Fungi</taxon>
        <taxon>Dikarya</taxon>
        <taxon>Ascomycota</taxon>
        <taxon>Pezizomycotina</taxon>
        <taxon>Sordariomycetes</taxon>
        <taxon>Sordariomycetidae</taxon>
        <taxon>Sordariales</taxon>
        <taxon>Chaetomiaceae</taxon>
        <taxon>Canariomyces</taxon>
    </lineage>
</organism>
<protein>
    <recommendedName>
        <fullName evidence="3">DUF6594 domain-containing protein</fullName>
    </recommendedName>
</protein>
<feature type="transmembrane region" description="Helical" evidence="2">
    <location>
        <begin position="258"/>
        <end position="275"/>
    </location>
</feature>
<evidence type="ECO:0000313" key="4">
    <source>
        <dbReference type="EMBL" id="KAK4110883.1"/>
    </source>
</evidence>
<comment type="caution">
    <text evidence="4">The sequence shown here is derived from an EMBL/GenBank/DDBJ whole genome shotgun (WGS) entry which is preliminary data.</text>
</comment>
<evidence type="ECO:0000259" key="3">
    <source>
        <dbReference type="Pfam" id="PF20237"/>
    </source>
</evidence>
<name>A0AAN6QJ21_9PEZI</name>
<feature type="region of interest" description="Disordered" evidence="1">
    <location>
        <begin position="20"/>
        <end position="39"/>
    </location>
</feature>
<feature type="domain" description="DUF6594" evidence="3">
    <location>
        <begin position="164"/>
        <end position="270"/>
    </location>
</feature>
<feature type="transmembrane region" description="Helical" evidence="2">
    <location>
        <begin position="201"/>
        <end position="222"/>
    </location>
</feature>
<keyword evidence="2" id="KW-0812">Transmembrane</keyword>
<reference evidence="4" key="2">
    <citation type="submission" date="2023-05" db="EMBL/GenBank/DDBJ databases">
        <authorList>
            <consortium name="Lawrence Berkeley National Laboratory"/>
            <person name="Steindorff A."/>
            <person name="Hensen N."/>
            <person name="Bonometti L."/>
            <person name="Westerberg I."/>
            <person name="Brannstrom I.O."/>
            <person name="Guillou S."/>
            <person name="Cros-Aarteil S."/>
            <person name="Calhoun S."/>
            <person name="Haridas S."/>
            <person name="Kuo A."/>
            <person name="Mondo S."/>
            <person name="Pangilinan J."/>
            <person name="Riley R."/>
            <person name="Labutti K."/>
            <person name="Andreopoulos B."/>
            <person name="Lipzen A."/>
            <person name="Chen C."/>
            <person name="Yanf M."/>
            <person name="Daum C."/>
            <person name="Ng V."/>
            <person name="Clum A."/>
            <person name="Ohm R."/>
            <person name="Martin F."/>
            <person name="Silar P."/>
            <person name="Natvig D."/>
            <person name="Lalanne C."/>
            <person name="Gautier V."/>
            <person name="Ament-Velasquez S.L."/>
            <person name="Kruys A."/>
            <person name="Hutchinson M.I."/>
            <person name="Powell A.J."/>
            <person name="Barry K."/>
            <person name="Miller A.N."/>
            <person name="Grigoriev I.V."/>
            <person name="Debuchy R."/>
            <person name="Gladieux P."/>
            <person name="Thoren M.H."/>
            <person name="Johannesson H."/>
        </authorList>
    </citation>
    <scope>NUCLEOTIDE SEQUENCE</scope>
    <source>
        <strain evidence="4">CBS 508.74</strain>
    </source>
</reference>
<dbReference type="GeneID" id="89942015"/>
<evidence type="ECO:0000313" key="5">
    <source>
        <dbReference type="Proteomes" id="UP001302812"/>
    </source>
</evidence>
<dbReference type="Pfam" id="PF20237">
    <property type="entry name" value="DUF6594"/>
    <property type="match status" value="1"/>
</dbReference>
<proteinExistence type="predicted"/>
<evidence type="ECO:0000256" key="1">
    <source>
        <dbReference type="SAM" id="MobiDB-lite"/>
    </source>
</evidence>
<keyword evidence="2" id="KW-0472">Membrane</keyword>
<feature type="transmembrane region" description="Helical" evidence="2">
    <location>
        <begin position="228"/>
        <end position="251"/>
    </location>
</feature>
<keyword evidence="2" id="KW-1133">Transmembrane helix</keyword>
<evidence type="ECO:0000256" key="2">
    <source>
        <dbReference type="SAM" id="Phobius"/>
    </source>
</evidence>
<keyword evidence="5" id="KW-1185">Reference proteome</keyword>
<gene>
    <name evidence="4" type="ORF">N656DRAFT_799608</name>
</gene>
<reference evidence="4" key="1">
    <citation type="journal article" date="2023" name="Mol. Phylogenet. Evol.">
        <title>Genome-scale phylogeny and comparative genomics of the fungal order Sordariales.</title>
        <authorList>
            <person name="Hensen N."/>
            <person name="Bonometti L."/>
            <person name="Westerberg I."/>
            <person name="Brannstrom I.O."/>
            <person name="Guillou S."/>
            <person name="Cros-Aarteil S."/>
            <person name="Calhoun S."/>
            <person name="Haridas S."/>
            <person name="Kuo A."/>
            <person name="Mondo S."/>
            <person name="Pangilinan J."/>
            <person name="Riley R."/>
            <person name="LaButti K."/>
            <person name="Andreopoulos B."/>
            <person name="Lipzen A."/>
            <person name="Chen C."/>
            <person name="Yan M."/>
            <person name="Daum C."/>
            <person name="Ng V."/>
            <person name="Clum A."/>
            <person name="Steindorff A."/>
            <person name="Ohm R.A."/>
            <person name="Martin F."/>
            <person name="Silar P."/>
            <person name="Natvig D.O."/>
            <person name="Lalanne C."/>
            <person name="Gautier V."/>
            <person name="Ament-Velasquez S.L."/>
            <person name="Kruys A."/>
            <person name="Hutchinson M.I."/>
            <person name="Powell A.J."/>
            <person name="Barry K."/>
            <person name="Miller A.N."/>
            <person name="Grigoriev I.V."/>
            <person name="Debuchy R."/>
            <person name="Gladieux P."/>
            <person name="Hiltunen Thoren M."/>
            <person name="Johannesson H."/>
        </authorList>
    </citation>
    <scope>NUCLEOTIDE SEQUENCE</scope>
    <source>
        <strain evidence="4">CBS 508.74</strain>
    </source>
</reference>
<dbReference type="InterPro" id="IPR046529">
    <property type="entry name" value="DUF6594"/>
</dbReference>
<dbReference type="AlphaFoldDB" id="A0AAN6QJ21"/>
<accession>A0AAN6QJ21</accession>
<dbReference type="EMBL" id="MU853348">
    <property type="protein sequence ID" value="KAK4110883.1"/>
    <property type="molecule type" value="Genomic_DNA"/>
</dbReference>
<sequence>MLRHIIHFWRSITNPAAGTGWGNSAESELEKGKRKNGTVETKQPAVKPFKLQDQLRSIGGDDVGRLAVLSFRTLQLYRIAALQKKLVEIQMGLVKDGKEPPPDTDTIIQNYADAIRNYETLTQEDIASGKIQSYDFLGGEGTEDDFRVVKRENLGSGRMGIWHPASLTVEARHKQLNEIGRLGFRELDRKRRLERDRMSRYALRLRMAVFGGLAVISPMLIMALVPGLVVSLVTTSVATAIFGAVMVIIGTDSSGKDVLASTAAYAAFLVVFIGTHT</sequence>
<dbReference type="Proteomes" id="UP001302812">
    <property type="component" value="Unassembled WGS sequence"/>
</dbReference>